<dbReference type="OMA" id="HENIDSR"/>
<feature type="compositionally biased region" description="Polar residues" evidence="3">
    <location>
        <begin position="12"/>
        <end position="24"/>
    </location>
</feature>
<dbReference type="OrthoDB" id="6509908at2759"/>
<keyword evidence="4" id="KW-0472">Membrane</keyword>
<feature type="transmembrane region" description="Helical" evidence="4">
    <location>
        <begin position="88"/>
        <end position="110"/>
    </location>
</feature>
<accession>M7SXR0</accession>
<evidence type="ECO:0000256" key="1">
    <source>
        <dbReference type="ARBA" id="ARBA00004141"/>
    </source>
</evidence>
<keyword evidence="6" id="KW-1185">Reference proteome</keyword>
<dbReference type="Proteomes" id="UP000012174">
    <property type="component" value="Unassembled WGS sequence"/>
</dbReference>
<dbReference type="SUPFAM" id="SSF103473">
    <property type="entry name" value="MFS general substrate transporter"/>
    <property type="match status" value="1"/>
</dbReference>
<dbReference type="GO" id="GO:0022857">
    <property type="term" value="F:transmembrane transporter activity"/>
    <property type="evidence" value="ECO:0007669"/>
    <property type="project" value="InterPro"/>
</dbReference>
<feature type="region of interest" description="Disordered" evidence="3">
    <location>
        <begin position="1"/>
        <end position="25"/>
    </location>
</feature>
<evidence type="ECO:0000313" key="6">
    <source>
        <dbReference type="Proteomes" id="UP000012174"/>
    </source>
</evidence>
<feature type="transmembrane region" description="Helical" evidence="4">
    <location>
        <begin position="340"/>
        <end position="358"/>
    </location>
</feature>
<feature type="transmembrane region" description="Helical" evidence="4">
    <location>
        <begin position="286"/>
        <end position="304"/>
    </location>
</feature>
<feature type="transmembrane region" description="Helical" evidence="4">
    <location>
        <begin position="139"/>
        <end position="162"/>
    </location>
</feature>
<feature type="transmembrane region" description="Helical" evidence="4">
    <location>
        <begin position="56"/>
        <end position="76"/>
    </location>
</feature>
<keyword evidence="4" id="KW-1133">Transmembrane helix</keyword>
<feature type="transmembrane region" description="Helical" evidence="4">
    <location>
        <begin position="206"/>
        <end position="226"/>
    </location>
</feature>
<dbReference type="PANTHER" id="PTHR11360:SF234">
    <property type="entry name" value="MFS-TYPE TRANSPORTER DBAD-RELATED"/>
    <property type="match status" value="1"/>
</dbReference>
<reference evidence="6" key="1">
    <citation type="journal article" date="2013" name="Genome Announc.">
        <title>Draft genome sequence of the grapevine dieback fungus Eutypa lata UCR-EL1.</title>
        <authorList>
            <person name="Blanco-Ulate B."/>
            <person name="Rolshausen P.E."/>
            <person name="Cantu D."/>
        </authorList>
    </citation>
    <scope>NUCLEOTIDE SEQUENCE [LARGE SCALE GENOMIC DNA]</scope>
    <source>
        <strain evidence="6">UCR-EL1</strain>
    </source>
</reference>
<dbReference type="HOGENOM" id="CLU_001265_1_1_1"/>
<evidence type="ECO:0000313" key="5">
    <source>
        <dbReference type="EMBL" id="EMR62356.1"/>
    </source>
</evidence>
<dbReference type="KEGG" id="ela:UCREL1_10707"/>
<feature type="transmembrane region" description="Helical" evidence="4">
    <location>
        <begin position="414"/>
        <end position="438"/>
    </location>
</feature>
<sequence length="453" mass="48006">MARIEDMFTEPDSVTGTGTSTPTAQKEAIPIDSDIDIPAPPPDAGWTAWSQVLGSWCVLFCTFGIVNTFGVYQAYYERTLPGSSSSDISWVGSIQGALLLCGGLISGPLFDAGYFRHLLYSGLLLIIAGQFVTSLCTQFWQIVLAQGICIGVGCGLVFGPCTAIIAQYFTTRRALASGVTSMGSPVAGIILPIVFSDLEPKIGAPWATRVIAFILLGVSVIPLIFLRTRIPPAKHHRKIIDSSAFRDMPFMTFTIGGLFAFVALYIPFFYIELFTADHRLAPSGFAPSYMVTLMNAGSVVGRLVPPYIADKTRQPALVMAVSALLCAVLAFAWLGIRDSFAGVVAFAVIYGAVSGGVVGMQSAGSFSLTRDMSKVGTRLGMTCFAAGVALLVGSPIAGVILGDGGEGHDMRWNPVIGFSADLLLIGSGFLFATVWFVFKEGRGARVSRPGQAS</sequence>
<gene>
    <name evidence="5" type="ORF">UCREL1_10707</name>
</gene>
<dbReference type="InterPro" id="IPR036259">
    <property type="entry name" value="MFS_trans_sf"/>
</dbReference>
<keyword evidence="4" id="KW-0812">Transmembrane</keyword>
<protein>
    <submittedName>
        <fullName evidence="5">Putative mfs monocarboxylate protein</fullName>
    </submittedName>
</protein>
<organism evidence="5 6">
    <name type="scientific">Eutypa lata (strain UCR-EL1)</name>
    <name type="common">Grapevine dieback disease fungus</name>
    <name type="synonym">Eutypa armeniacae</name>
    <dbReference type="NCBI Taxonomy" id="1287681"/>
    <lineage>
        <taxon>Eukaryota</taxon>
        <taxon>Fungi</taxon>
        <taxon>Dikarya</taxon>
        <taxon>Ascomycota</taxon>
        <taxon>Pezizomycotina</taxon>
        <taxon>Sordariomycetes</taxon>
        <taxon>Xylariomycetidae</taxon>
        <taxon>Xylariales</taxon>
        <taxon>Diatrypaceae</taxon>
        <taxon>Eutypa</taxon>
    </lineage>
</organism>
<dbReference type="PANTHER" id="PTHR11360">
    <property type="entry name" value="MONOCARBOXYLATE TRANSPORTER"/>
    <property type="match status" value="1"/>
</dbReference>
<feature type="transmembrane region" description="Helical" evidence="4">
    <location>
        <begin position="379"/>
        <end position="402"/>
    </location>
</feature>
<feature type="transmembrane region" description="Helical" evidence="4">
    <location>
        <begin position="174"/>
        <end position="194"/>
    </location>
</feature>
<dbReference type="EMBL" id="KB707437">
    <property type="protein sequence ID" value="EMR62356.1"/>
    <property type="molecule type" value="Genomic_DNA"/>
</dbReference>
<feature type="transmembrane region" description="Helical" evidence="4">
    <location>
        <begin position="316"/>
        <end position="334"/>
    </location>
</feature>
<dbReference type="eggNOG" id="KOG2504">
    <property type="taxonomic scope" value="Eukaryota"/>
</dbReference>
<dbReference type="Pfam" id="PF07690">
    <property type="entry name" value="MFS_1"/>
    <property type="match status" value="1"/>
</dbReference>
<evidence type="ECO:0000256" key="3">
    <source>
        <dbReference type="SAM" id="MobiDB-lite"/>
    </source>
</evidence>
<dbReference type="AlphaFoldDB" id="M7SXR0"/>
<evidence type="ECO:0000256" key="4">
    <source>
        <dbReference type="SAM" id="Phobius"/>
    </source>
</evidence>
<dbReference type="Gene3D" id="1.20.1250.20">
    <property type="entry name" value="MFS general substrate transporter like domains"/>
    <property type="match status" value="1"/>
</dbReference>
<proteinExistence type="inferred from homology"/>
<feature type="transmembrane region" description="Helical" evidence="4">
    <location>
        <begin position="247"/>
        <end position="266"/>
    </location>
</feature>
<dbReference type="InterPro" id="IPR050327">
    <property type="entry name" value="Proton-linked_MCT"/>
</dbReference>
<name>M7SXR0_EUTLA</name>
<dbReference type="GO" id="GO:0016020">
    <property type="term" value="C:membrane"/>
    <property type="evidence" value="ECO:0007669"/>
    <property type="project" value="UniProtKB-SubCell"/>
</dbReference>
<comment type="similarity">
    <text evidence="2">Belongs to the major facilitator superfamily. Monocarboxylate porter (TC 2.A.1.13) family.</text>
</comment>
<feature type="transmembrane region" description="Helical" evidence="4">
    <location>
        <begin position="117"/>
        <end position="133"/>
    </location>
</feature>
<comment type="subcellular location">
    <subcellularLocation>
        <location evidence="1">Membrane</location>
        <topology evidence="1">Multi-pass membrane protein</topology>
    </subcellularLocation>
</comment>
<evidence type="ECO:0000256" key="2">
    <source>
        <dbReference type="ARBA" id="ARBA00006727"/>
    </source>
</evidence>
<dbReference type="InterPro" id="IPR011701">
    <property type="entry name" value="MFS"/>
</dbReference>